<dbReference type="EMBL" id="FOGG01000044">
    <property type="protein sequence ID" value="SES22080.1"/>
    <property type="molecule type" value="Genomic_DNA"/>
</dbReference>
<accession>A0A1H9VK10</accession>
<keyword evidence="2" id="KW-1185">Reference proteome</keyword>
<evidence type="ECO:0000313" key="1">
    <source>
        <dbReference type="EMBL" id="SES22080.1"/>
    </source>
</evidence>
<proteinExistence type="predicted"/>
<sequence>MKNAFKIFVFTIFASIAITSCKKEKLPQTPTTSDSLVGNWRETNTGSVLRRISFGVGLDFSMVTVLDNTHSTSLHGKYTVNGNAVDIVITESVSRNGDKSVTTVVNQKVYDKASFTVKDDKLTLNFIGFPADQLTAGKATFDRFIMTD</sequence>
<dbReference type="PROSITE" id="PS51257">
    <property type="entry name" value="PROKAR_LIPOPROTEIN"/>
    <property type="match status" value="1"/>
</dbReference>
<reference evidence="1 2" key="1">
    <citation type="submission" date="2016-10" db="EMBL/GenBank/DDBJ databases">
        <authorList>
            <person name="de Groot N.N."/>
        </authorList>
    </citation>
    <scope>NUCLEOTIDE SEQUENCE [LARGE SCALE GENOMIC DNA]</scope>
    <source>
        <strain evidence="1 2">DSM 18610</strain>
    </source>
</reference>
<evidence type="ECO:0000313" key="2">
    <source>
        <dbReference type="Proteomes" id="UP000199572"/>
    </source>
</evidence>
<dbReference type="AlphaFoldDB" id="A0A1H9VK10"/>
<protein>
    <recommendedName>
        <fullName evidence="3">Lipocalin-like domain-containing protein</fullName>
    </recommendedName>
</protein>
<name>A0A1H9VK10_9SPHI</name>
<gene>
    <name evidence="1" type="ORF">SAMN04488023_14419</name>
</gene>
<dbReference type="Proteomes" id="UP000199572">
    <property type="component" value="Unassembled WGS sequence"/>
</dbReference>
<dbReference type="STRING" id="390241.SAMN04488023_14419"/>
<dbReference type="OrthoDB" id="769134at2"/>
<organism evidence="1 2">
    <name type="scientific">Pedobacter rhizosphaerae</name>
    <dbReference type="NCBI Taxonomy" id="390241"/>
    <lineage>
        <taxon>Bacteria</taxon>
        <taxon>Pseudomonadati</taxon>
        <taxon>Bacteroidota</taxon>
        <taxon>Sphingobacteriia</taxon>
        <taxon>Sphingobacteriales</taxon>
        <taxon>Sphingobacteriaceae</taxon>
        <taxon>Pedobacter</taxon>
    </lineage>
</organism>
<evidence type="ECO:0008006" key="3">
    <source>
        <dbReference type="Google" id="ProtNLM"/>
    </source>
</evidence>
<dbReference type="RefSeq" id="WP_090888848.1">
    <property type="nucleotide sequence ID" value="NZ_FOGG01000044.1"/>
</dbReference>